<evidence type="ECO:0000313" key="2">
    <source>
        <dbReference type="EMBL" id="MBF9070271.1"/>
    </source>
</evidence>
<gene>
    <name evidence="2" type="ORF">I2501_19780</name>
</gene>
<dbReference type="PROSITE" id="PS51257">
    <property type="entry name" value="PROKAR_LIPOPROTEIN"/>
    <property type="match status" value="1"/>
</dbReference>
<sequence>MNRVLRALPVLLLPFLVTACSSSGSSSPSAAAPSAGASSAPASSSAAAAAPAAACTQLPAGVLPHSAGELTEQQNGVYCLPKGGRVDVFLTAVKGSQWGQVQASGAQILAPANTGVMTAPLGVTPAMFVGTADGTAVLTSSTKAGQNWKVTLVVKG</sequence>
<organism evidence="2 3">
    <name type="scientific">Streptacidiphilus fuscans</name>
    <dbReference type="NCBI Taxonomy" id="2789292"/>
    <lineage>
        <taxon>Bacteria</taxon>
        <taxon>Bacillati</taxon>
        <taxon>Actinomycetota</taxon>
        <taxon>Actinomycetes</taxon>
        <taxon>Kitasatosporales</taxon>
        <taxon>Streptomycetaceae</taxon>
        <taxon>Streptacidiphilus</taxon>
    </lineage>
</organism>
<keyword evidence="1" id="KW-0732">Signal</keyword>
<dbReference type="AlphaFoldDB" id="A0A931B4W9"/>
<name>A0A931B4W9_9ACTN</name>
<comment type="caution">
    <text evidence="2">The sequence shown here is derived from an EMBL/GenBank/DDBJ whole genome shotgun (WGS) entry which is preliminary data.</text>
</comment>
<proteinExistence type="predicted"/>
<evidence type="ECO:0000256" key="1">
    <source>
        <dbReference type="SAM" id="SignalP"/>
    </source>
</evidence>
<reference evidence="2" key="1">
    <citation type="submission" date="2020-11" db="EMBL/GenBank/DDBJ databases">
        <title>Isolation and identification of active actinomycetes.</title>
        <authorList>
            <person name="Yu B."/>
        </authorList>
    </citation>
    <scope>NUCLEOTIDE SEQUENCE</scope>
    <source>
        <strain evidence="2">NEAU-YB345</strain>
    </source>
</reference>
<keyword evidence="3" id="KW-1185">Reference proteome</keyword>
<protein>
    <recommendedName>
        <fullName evidence="4">Secreted protein</fullName>
    </recommendedName>
</protein>
<feature type="chain" id="PRO_5039388403" description="Secreted protein" evidence="1">
    <location>
        <begin position="20"/>
        <end position="156"/>
    </location>
</feature>
<feature type="signal peptide" evidence="1">
    <location>
        <begin position="1"/>
        <end position="19"/>
    </location>
</feature>
<dbReference type="RefSeq" id="WP_196195458.1">
    <property type="nucleotide sequence ID" value="NZ_JADPRT010000008.1"/>
</dbReference>
<accession>A0A931B4W9</accession>
<dbReference type="Proteomes" id="UP000657385">
    <property type="component" value="Unassembled WGS sequence"/>
</dbReference>
<evidence type="ECO:0000313" key="3">
    <source>
        <dbReference type="Proteomes" id="UP000657385"/>
    </source>
</evidence>
<evidence type="ECO:0008006" key="4">
    <source>
        <dbReference type="Google" id="ProtNLM"/>
    </source>
</evidence>
<dbReference type="EMBL" id="JADPRT010000008">
    <property type="protein sequence ID" value="MBF9070271.1"/>
    <property type="molecule type" value="Genomic_DNA"/>
</dbReference>